<comment type="caution">
    <text evidence="4">The sequence shown here is derived from an EMBL/GenBank/DDBJ whole genome shotgun (WGS) entry which is preliminary data.</text>
</comment>
<dbReference type="SUPFAM" id="SSF55874">
    <property type="entry name" value="ATPase domain of HSP90 chaperone/DNA topoisomerase II/histidine kinase"/>
    <property type="match status" value="1"/>
</dbReference>
<keyword evidence="5" id="KW-1185">Reference proteome</keyword>
<dbReference type="PRINTS" id="PR00344">
    <property type="entry name" value="BCTRLSENSOR"/>
</dbReference>
<keyword evidence="4" id="KW-0418">Kinase</keyword>
<proteinExistence type="predicted"/>
<dbReference type="GO" id="GO:0016301">
    <property type="term" value="F:kinase activity"/>
    <property type="evidence" value="ECO:0007669"/>
    <property type="project" value="UniProtKB-KW"/>
</dbReference>
<evidence type="ECO:0000259" key="3">
    <source>
        <dbReference type="PROSITE" id="PS50109"/>
    </source>
</evidence>
<evidence type="ECO:0000313" key="5">
    <source>
        <dbReference type="Proteomes" id="UP000439903"/>
    </source>
</evidence>
<keyword evidence="1" id="KW-0597">Phosphoprotein</keyword>
<dbReference type="GO" id="GO:0000160">
    <property type="term" value="P:phosphorelay signal transduction system"/>
    <property type="evidence" value="ECO:0007669"/>
    <property type="project" value="UniProtKB-KW"/>
</dbReference>
<dbReference type="OrthoDB" id="60033at2759"/>
<dbReference type="PANTHER" id="PTHR45339:SF1">
    <property type="entry name" value="HYBRID SIGNAL TRANSDUCTION HISTIDINE KINASE J"/>
    <property type="match status" value="1"/>
</dbReference>
<dbReference type="EMBL" id="WTPW01000038">
    <property type="protein sequence ID" value="KAF0555767.1"/>
    <property type="molecule type" value="Genomic_DNA"/>
</dbReference>
<dbReference type="Pfam" id="PF02518">
    <property type="entry name" value="HATPase_c"/>
    <property type="match status" value="1"/>
</dbReference>
<gene>
    <name evidence="4" type="ORF">F8M41_016764</name>
</gene>
<dbReference type="Proteomes" id="UP000439903">
    <property type="component" value="Unassembled WGS sequence"/>
</dbReference>
<dbReference type="InterPro" id="IPR036890">
    <property type="entry name" value="HATPase_C_sf"/>
</dbReference>
<feature type="domain" description="Histidine kinase" evidence="3">
    <location>
        <begin position="47"/>
        <end position="157"/>
    </location>
</feature>
<reference evidence="4 5" key="1">
    <citation type="journal article" date="2019" name="Environ. Microbiol.">
        <title>At the nexus of three kingdoms: the genome of the mycorrhizal fungus Gigaspora margarita provides insights into plant, endobacterial and fungal interactions.</title>
        <authorList>
            <person name="Venice F."/>
            <person name="Ghignone S."/>
            <person name="Salvioli di Fossalunga A."/>
            <person name="Amselem J."/>
            <person name="Novero M."/>
            <person name="Xianan X."/>
            <person name="Sedzielewska Toro K."/>
            <person name="Morin E."/>
            <person name="Lipzen A."/>
            <person name="Grigoriev I.V."/>
            <person name="Henrissat B."/>
            <person name="Martin F.M."/>
            <person name="Bonfante P."/>
        </authorList>
    </citation>
    <scope>NUCLEOTIDE SEQUENCE [LARGE SCALE GENOMIC DNA]</scope>
    <source>
        <strain evidence="4 5">BEG34</strain>
    </source>
</reference>
<dbReference type="PROSITE" id="PS50109">
    <property type="entry name" value="HIS_KIN"/>
    <property type="match status" value="1"/>
</dbReference>
<evidence type="ECO:0000313" key="4">
    <source>
        <dbReference type="EMBL" id="KAF0555767.1"/>
    </source>
</evidence>
<evidence type="ECO:0000256" key="1">
    <source>
        <dbReference type="ARBA" id="ARBA00022553"/>
    </source>
</evidence>
<name>A0A8H4EUM2_GIGMA</name>
<dbReference type="AlphaFoldDB" id="A0A8H4EUM2"/>
<dbReference type="Gene3D" id="3.30.565.10">
    <property type="entry name" value="Histidine kinase-like ATPase, C-terminal domain"/>
    <property type="match status" value="1"/>
</dbReference>
<dbReference type="InterPro" id="IPR005467">
    <property type="entry name" value="His_kinase_dom"/>
</dbReference>
<dbReference type="InterPro" id="IPR003594">
    <property type="entry name" value="HATPase_dom"/>
</dbReference>
<sequence length="172" mass="19290">MMTSLEGTTLTTEQKDMLNIISNAADIVLFIVNDVLNVAKLESKKFILIDMLPRYVKSDPERVKFTNEGEILLTISMQPREVIEENNDENSSYDQVYDKTCLGKFFTADMSITKKQDGAGLGLSICKNLVEINGGEIKVESKLGKGSKFSFTWNVELLLMSSLSTETQFNKQ</sequence>
<dbReference type="PANTHER" id="PTHR45339">
    <property type="entry name" value="HYBRID SIGNAL TRANSDUCTION HISTIDINE KINASE J"/>
    <property type="match status" value="1"/>
</dbReference>
<accession>A0A8H4EUM2</accession>
<keyword evidence="4" id="KW-0808">Transferase</keyword>
<keyword evidence="2" id="KW-0902">Two-component regulatory system</keyword>
<protein>
    <submittedName>
        <fullName evidence="4">Hybrid sensor histidine kinase/response regulator</fullName>
    </submittedName>
</protein>
<organism evidence="4 5">
    <name type="scientific">Gigaspora margarita</name>
    <dbReference type="NCBI Taxonomy" id="4874"/>
    <lineage>
        <taxon>Eukaryota</taxon>
        <taxon>Fungi</taxon>
        <taxon>Fungi incertae sedis</taxon>
        <taxon>Mucoromycota</taxon>
        <taxon>Glomeromycotina</taxon>
        <taxon>Glomeromycetes</taxon>
        <taxon>Diversisporales</taxon>
        <taxon>Gigasporaceae</taxon>
        <taxon>Gigaspora</taxon>
    </lineage>
</organism>
<evidence type="ECO:0000256" key="2">
    <source>
        <dbReference type="ARBA" id="ARBA00023012"/>
    </source>
</evidence>
<dbReference type="InterPro" id="IPR004358">
    <property type="entry name" value="Sig_transdc_His_kin-like_C"/>
</dbReference>